<organism evidence="6 7">
    <name type="scientific">Acidithrix ferrooxidans</name>
    <dbReference type="NCBI Taxonomy" id="1280514"/>
    <lineage>
        <taxon>Bacteria</taxon>
        <taxon>Bacillati</taxon>
        <taxon>Actinomycetota</taxon>
        <taxon>Acidimicrobiia</taxon>
        <taxon>Acidimicrobiales</taxon>
        <taxon>Acidimicrobiaceae</taxon>
        <taxon>Acidithrix</taxon>
    </lineage>
</organism>
<dbReference type="GO" id="GO:0008168">
    <property type="term" value="F:methyltransferase activity"/>
    <property type="evidence" value="ECO:0007669"/>
    <property type="project" value="UniProtKB-KW"/>
</dbReference>
<evidence type="ECO:0000256" key="1">
    <source>
        <dbReference type="ARBA" id="ARBA00005010"/>
    </source>
</evidence>
<dbReference type="GO" id="GO:0004325">
    <property type="term" value="F:ferrochelatase activity"/>
    <property type="evidence" value="ECO:0007669"/>
    <property type="project" value="InterPro"/>
</dbReference>
<dbReference type="GO" id="GO:0032259">
    <property type="term" value="P:methylation"/>
    <property type="evidence" value="ECO:0007669"/>
    <property type="project" value="UniProtKB-KW"/>
</dbReference>
<dbReference type="SUPFAM" id="SSF75615">
    <property type="entry name" value="Siroheme synthase middle domains-like"/>
    <property type="match status" value="1"/>
</dbReference>
<dbReference type="InterPro" id="IPR028161">
    <property type="entry name" value="Met8-like"/>
</dbReference>
<dbReference type="STRING" id="1280514.AXFE_19100"/>
<keyword evidence="6" id="KW-0808">Transferase</keyword>
<dbReference type="GO" id="GO:0043115">
    <property type="term" value="F:precorrin-2 dehydrogenase activity"/>
    <property type="evidence" value="ECO:0007669"/>
    <property type="project" value="UniProtKB-EC"/>
</dbReference>
<evidence type="ECO:0000313" key="7">
    <source>
        <dbReference type="Proteomes" id="UP000032360"/>
    </source>
</evidence>
<dbReference type="OrthoDB" id="9815856at2"/>
<sequence length="199" mass="23054">MIIALELHSRDVYIIGSSKQALMRARVAMAEGAIVTLFRYGQTTESINTDEIDDDIIVVDRRPKRRELRKPFLVIACDRDKKLNRWIHRQSLKKRFLLNTLDEPKTANFSHVATRRLFGSVDIAISTNGTSPAFGGIFVDHLKSRTQDTDQLVYEQFKTTRKELKENGYSTFDFDWRELDSTLRSKENPTSKNHHQVNL</sequence>
<dbReference type="Proteomes" id="UP000032360">
    <property type="component" value="Unassembled WGS sequence"/>
</dbReference>
<dbReference type="EMBL" id="JXYS01000061">
    <property type="protein sequence ID" value="KJF17197.1"/>
    <property type="molecule type" value="Genomic_DNA"/>
</dbReference>
<dbReference type="AlphaFoldDB" id="A0A0D8HHD2"/>
<proteinExistence type="predicted"/>
<evidence type="ECO:0000256" key="3">
    <source>
        <dbReference type="ARBA" id="ARBA00023002"/>
    </source>
</evidence>
<dbReference type="PANTHER" id="PTHR35330:SF1">
    <property type="entry name" value="SIROHEME BIOSYNTHESIS PROTEIN MET8"/>
    <property type="match status" value="1"/>
</dbReference>
<reference evidence="6 7" key="1">
    <citation type="submission" date="2015-01" db="EMBL/GenBank/DDBJ databases">
        <title>Draft genome of the acidophilic iron oxidizer Acidithrix ferrooxidans strain Py-F3.</title>
        <authorList>
            <person name="Poehlein A."/>
            <person name="Eisen S."/>
            <person name="Schloemann M."/>
            <person name="Johnson B.D."/>
            <person name="Daniel R."/>
            <person name="Muehling M."/>
        </authorList>
    </citation>
    <scope>NUCLEOTIDE SEQUENCE [LARGE SCALE GENOMIC DNA]</scope>
    <source>
        <strain evidence="6 7">Py-F3</strain>
    </source>
</reference>
<dbReference type="EC" id="1.3.1.76" evidence="2"/>
<dbReference type="GO" id="GO:0019354">
    <property type="term" value="P:siroheme biosynthetic process"/>
    <property type="evidence" value="ECO:0007669"/>
    <property type="project" value="UniProtKB-UniPathway"/>
</dbReference>
<keyword evidence="7" id="KW-1185">Reference proteome</keyword>
<keyword evidence="5" id="KW-0627">Porphyrin biosynthesis</keyword>
<comment type="caution">
    <text evidence="6">The sequence shown here is derived from an EMBL/GenBank/DDBJ whole genome shotgun (WGS) entry which is preliminary data.</text>
</comment>
<evidence type="ECO:0000256" key="5">
    <source>
        <dbReference type="ARBA" id="ARBA00023244"/>
    </source>
</evidence>
<dbReference type="RefSeq" id="WP_052605566.1">
    <property type="nucleotide sequence ID" value="NZ_JXYS01000061.1"/>
</dbReference>
<dbReference type="UniPathway" id="UPA00262">
    <property type="reaction ID" value="UER00222"/>
</dbReference>
<protein>
    <recommendedName>
        <fullName evidence="2">precorrin-2 dehydrogenase</fullName>
        <ecNumber evidence="2">1.3.1.76</ecNumber>
    </recommendedName>
</protein>
<dbReference type="PANTHER" id="PTHR35330">
    <property type="entry name" value="SIROHEME BIOSYNTHESIS PROTEIN MET8"/>
    <property type="match status" value="1"/>
</dbReference>
<evidence type="ECO:0000313" key="6">
    <source>
        <dbReference type="EMBL" id="KJF17197.1"/>
    </source>
</evidence>
<name>A0A0D8HHD2_9ACTN</name>
<keyword evidence="6" id="KW-0456">Lyase</keyword>
<keyword evidence="6" id="KW-0489">Methyltransferase</keyword>
<evidence type="ECO:0000256" key="2">
    <source>
        <dbReference type="ARBA" id="ARBA00012400"/>
    </source>
</evidence>
<evidence type="ECO:0000256" key="4">
    <source>
        <dbReference type="ARBA" id="ARBA00023027"/>
    </source>
</evidence>
<gene>
    <name evidence="6" type="primary">cysG1</name>
    <name evidence="6" type="ORF">AXFE_19100</name>
</gene>
<dbReference type="Pfam" id="PF13241">
    <property type="entry name" value="NAD_binding_7"/>
    <property type="match status" value="1"/>
</dbReference>
<dbReference type="Gene3D" id="3.40.50.720">
    <property type="entry name" value="NAD(P)-binding Rossmann-like Domain"/>
    <property type="match status" value="1"/>
</dbReference>
<keyword evidence="4" id="KW-0520">NAD</keyword>
<accession>A0A0D8HHD2</accession>
<keyword evidence="3 6" id="KW-0560">Oxidoreductase</keyword>
<comment type="pathway">
    <text evidence="1">Porphyrin-containing compound metabolism; siroheme biosynthesis; sirohydrochlorin from precorrin-2: step 1/1.</text>
</comment>